<protein>
    <submittedName>
        <fullName evidence="2">Uncharacterized protein</fullName>
    </submittedName>
</protein>
<evidence type="ECO:0000313" key="3">
    <source>
        <dbReference type="Proteomes" id="UP000394254"/>
    </source>
</evidence>
<feature type="region of interest" description="Disordered" evidence="1">
    <location>
        <begin position="37"/>
        <end position="66"/>
    </location>
</feature>
<reference evidence="2 3" key="1">
    <citation type="submission" date="2019-09" db="EMBL/GenBank/DDBJ databases">
        <authorList>
            <person name="Barrows A.R."/>
            <person name="Franco J.W."/>
            <person name="Javier C.J."/>
            <person name="Lucero K.A."/>
            <person name="Madrid E.R."/>
            <person name="Margerin I.A.R."/>
            <person name="Moore C.L."/>
            <person name="Neustel K.S."/>
            <person name="Ornellas N.W."/>
            <person name="Oshiro K."/>
            <person name="Severson C.G."/>
            <person name="Vavra L.H."/>
            <person name="Wilcer A."/>
            <person name="Donachie S.P."/>
            <person name="Reed F.A."/>
            <person name="Palecanda S."/>
            <person name="Chong R.A."/>
            <person name="Porter M.L."/>
            <person name="Washington J.M."/>
            <person name="Garlena R.A."/>
            <person name="Russell D.A."/>
            <person name="Pope W.H."/>
            <person name="Jacobs-Sera D."/>
            <person name="Hatfull G.F."/>
        </authorList>
    </citation>
    <scope>NUCLEOTIDE SEQUENCE [LARGE SCALE GENOMIC DNA]</scope>
</reference>
<name>A0A5Q2WDK2_9CAUD</name>
<dbReference type="EMBL" id="MN484600">
    <property type="protein sequence ID" value="QGH74495.1"/>
    <property type="molecule type" value="Genomic_DNA"/>
</dbReference>
<accession>A0A5Q2WDK2</accession>
<dbReference type="GeneID" id="55814184"/>
<dbReference type="RefSeq" id="YP_009884816.1">
    <property type="nucleotide sequence ID" value="NC_049473.1"/>
</dbReference>
<proteinExistence type="predicted"/>
<dbReference type="Proteomes" id="UP000394254">
    <property type="component" value="Segment"/>
</dbReference>
<sequence>MALKKYNVTVNGFATVLQLDERGAKARGLTDRDLVGAVSAAPPAPETPAAPKAKAPANKSRTAANK</sequence>
<gene>
    <name evidence="2" type="primary">8</name>
    <name evidence="2" type="ORF">SEA_KULEANA_8</name>
</gene>
<organism evidence="2 3">
    <name type="scientific">Arthrobacter phage Kuleana</name>
    <dbReference type="NCBI Taxonomy" id="2653270"/>
    <lineage>
        <taxon>Viruses</taxon>
        <taxon>Duplodnaviria</taxon>
        <taxon>Heunggongvirae</taxon>
        <taxon>Uroviricota</taxon>
        <taxon>Caudoviricetes</taxon>
        <taxon>Kuleanavirus</taxon>
        <taxon>Kuleanavirus kuleana</taxon>
    </lineage>
</organism>
<keyword evidence="3" id="KW-1185">Reference proteome</keyword>
<evidence type="ECO:0000313" key="2">
    <source>
        <dbReference type="EMBL" id="QGH74495.1"/>
    </source>
</evidence>
<evidence type="ECO:0000256" key="1">
    <source>
        <dbReference type="SAM" id="MobiDB-lite"/>
    </source>
</evidence>
<dbReference type="KEGG" id="vg:55814184"/>